<dbReference type="InterPro" id="IPR038726">
    <property type="entry name" value="PDDEXK_AddAB-type"/>
</dbReference>
<sequence>MPHAARPTQLSPSRAGDFKQCPLLYRFRAVDRLPEPPSKAQVQGTLVHSVLERLYELDAGRRTPRQALAMIEPEWAKLQASGEYAELFDGLDDESAWLRNVRRLVETYFAMEDPQRLQPHRTECLVTTTLDDGTSLKGFIDRADVNPDGLVRLVDYKTGKRPPDRFADKALFQMKFYALVWWRTRGTVPTLLRLMYLGDGQMLDYSPDQRELEGFEKTLKALWSVMREAIATGEFRPQKSKLCGWCAHQAICPEFGGEPPAYPLPTVLPGLAMPVDPQPETEPMRDTPPT</sequence>
<evidence type="ECO:0000256" key="1">
    <source>
        <dbReference type="ARBA" id="ARBA00022763"/>
    </source>
</evidence>
<keyword evidence="6" id="KW-1185">Reference proteome</keyword>
<evidence type="ECO:0000259" key="4">
    <source>
        <dbReference type="Pfam" id="PF12705"/>
    </source>
</evidence>
<keyword evidence="5" id="KW-0269">Exonuclease</keyword>
<dbReference type="InterPro" id="IPR011335">
    <property type="entry name" value="Restrct_endonuc-II-like"/>
</dbReference>
<evidence type="ECO:0000313" key="6">
    <source>
        <dbReference type="Proteomes" id="UP001146067"/>
    </source>
</evidence>
<dbReference type="GO" id="GO:0006281">
    <property type="term" value="P:DNA repair"/>
    <property type="evidence" value="ECO:0007669"/>
    <property type="project" value="UniProtKB-KW"/>
</dbReference>
<evidence type="ECO:0000256" key="2">
    <source>
        <dbReference type="ARBA" id="ARBA00022806"/>
    </source>
</evidence>
<comment type="caution">
    <text evidence="5">The sequence shown here is derived from an EMBL/GenBank/DDBJ whole genome shotgun (WGS) entry which is preliminary data.</text>
</comment>
<dbReference type="RefSeq" id="WP_270110162.1">
    <property type="nucleotide sequence ID" value="NZ_JAPZVP010000007.1"/>
</dbReference>
<dbReference type="AlphaFoldDB" id="A0A9X3SRS6"/>
<evidence type="ECO:0000313" key="5">
    <source>
        <dbReference type="EMBL" id="MDA1360254.1"/>
    </source>
</evidence>
<proteinExistence type="predicted"/>
<feature type="domain" description="PD-(D/E)XK endonuclease-like" evidence="4">
    <location>
        <begin position="9"/>
        <end position="253"/>
    </location>
</feature>
<dbReference type="Gene3D" id="3.90.320.10">
    <property type="match status" value="1"/>
</dbReference>
<keyword evidence="1" id="KW-0227">DNA damage</keyword>
<dbReference type="SUPFAM" id="SSF52980">
    <property type="entry name" value="Restriction endonuclease-like"/>
    <property type="match status" value="1"/>
</dbReference>
<keyword evidence="2" id="KW-0347">Helicase</keyword>
<dbReference type="EMBL" id="JAPZVP010000007">
    <property type="protein sequence ID" value="MDA1360254.1"/>
    <property type="molecule type" value="Genomic_DNA"/>
</dbReference>
<keyword evidence="2" id="KW-0067">ATP-binding</keyword>
<dbReference type="InterPro" id="IPR011604">
    <property type="entry name" value="PDDEXK-like_dom_sf"/>
</dbReference>
<keyword evidence="3" id="KW-0234">DNA repair</keyword>
<reference evidence="5" key="1">
    <citation type="submission" date="2022-12" db="EMBL/GenBank/DDBJ databases">
        <title>Gycomyces niveus sp.nov.,a novel actinomycete isolated from soil in Shouguan.</title>
        <authorList>
            <person name="Yang X."/>
        </authorList>
    </citation>
    <scope>NUCLEOTIDE SEQUENCE</scope>
    <source>
        <strain evidence="5">NEAU-A15</strain>
    </source>
</reference>
<keyword evidence="5" id="KW-0378">Hydrolase</keyword>
<keyword evidence="5" id="KW-0540">Nuclease</keyword>
<gene>
    <name evidence="5" type="ORF">O1R50_11495</name>
</gene>
<accession>A0A9X3SRS6</accession>
<name>A0A9X3SRS6_9ACTN</name>
<dbReference type="GO" id="GO:0004527">
    <property type="term" value="F:exonuclease activity"/>
    <property type="evidence" value="ECO:0007669"/>
    <property type="project" value="UniProtKB-KW"/>
</dbReference>
<dbReference type="Pfam" id="PF12705">
    <property type="entry name" value="PDDEXK_1"/>
    <property type="match status" value="1"/>
</dbReference>
<protein>
    <submittedName>
        <fullName evidence="5">RecB family exonuclease</fullName>
    </submittedName>
</protein>
<evidence type="ECO:0000256" key="3">
    <source>
        <dbReference type="ARBA" id="ARBA00023204"/>
    </source>
</evidence>
<dbReference type="Proteomes" id="UP001146067">
    <property type="component" value="Unassembled WGS sequence"/>
</dbReference>
<organism evidence="5 6">
    <name type="scientific">Glycomyces luteolus</name>
    <dbReference type="NCBI Taxonomy" id="2670330"/>
    <lineage>
        <taxon>Bacteria</taxon>
        <taxon>Bacillati</taxon>
        <taxon>Actinomycetota</taxon>
        <taxon>Actinomycetes</taxon>
        <taxon>Glycomycetales</taxon>
        <taxon>Glycomycetaceae</taxon>
        <taxon>Glycomyces</taxon>
    </lineage>
</organism>
<dbReference type="GO" id="GO:0004386">
    <property type="term" value="F:helicase activity"/>
    <property type="evidence" value="ECO:0007669"/>
    <property type="project" value="UniProtKB-KW"/>
</dbReference>
<keyword evidence="2" id="KW-0547">Nucleotide-binding</keyword>